<dbReference type="PANTHER" id="PTHR30037:SF4">
    <property type="entry name" value="DNA-3-METHYLADENINE GLYCOSYLASE I"/>
    <property type="match status" value="1"/>
</dbReference>
<evidence type="ECO:0000313" key="3">
    <source>
        <dbReference type="Proteomes" id="UP000051442"/>
    </source>
</evidence>
<dbReference type="GO" id="GO:0046872">
    <property type="term" value="F:metal ion binding"/>
    <property type="evidence" value="ECO:0007669"/>
    <property type="project" value="UniProtKB-KW"/>
</dbReference>
<proteinExistence type="predicted"/>
<feature type="binding site" evidence="1">
    <location>
        <position position="18"/>
    </location>
    <ligand>
        <name>Zn(2+)</name>
        <dbReference type="ChEBI" id="CHEBI:29105"/>
    </ligand>
</feature>
<dbReference type="GO" id="GO:0006284">
    <property type="term" value="P:base-excision repair"/>
    <property type="evidence" value="ECO:0007669"/>
    <property type="project" value="InterPro"/>
</dbReference>
<accession>A0A0R2ENT6</accession>
<dbReference type="OrthoDB" id="9807664at2"/>
<evidence type="ECO:0000313" key="2">
    <source>
        <dbReference type="EMBL" id="KRN18066.1"/>
    </source>
</evidence>
<dbReference type="InterPro" id="IPR005019">
    <property type="entry name" value="Adenine_glyco"/>
</dbReference>
<keyword evidence="1" id="KW-0862">Zinc</keyword>
<dbReference type="InterPro" id="IPR052891">
    <property type="entry name" value="DNA-3mA_glycosylase"/>
</dbReference>
<reference evidence="2 3" key="1">
    <citation type="journal article" date="2015" name="Genome Announc.">
        <title>Expanding the biotechnology potential of lactobacilli through comparative genomics of 213 strains and associated genera.</title>
        <authorList>
            <person name="Sun Z."/>
            <person name="Harris H.M."/>
            <person name="McCann A."/>
            <person name="Guo C."/>
            <person name="Argimon S."/>
            <person name="Zhang W."/>
            <person name="Yang X."/>
            <person name="Jeffery I.B."/>
            <person name="Cooney J.C."/>
            <person name="Kagawa T.F."/>
            <person name="Liu W."/>
            <person name="Song Y."/>
            <person name="Salvetti E."/>
            <person name="Wrobel A."/>
            <person name="Rasinkangas P."/>
            <person name="Parkhill J."/>
            <person name="Rea M.C."/>
            <person name="O'Sullivan O."/>
            <person name="Ritari J."/>
            <person name="Douillard F.P."/>
            <person name="Paul Ross R."/>
            <person name="Yang R."/>
            <person name="Briner A.E."/>
            <person name="Felis G.E."/>
            <person name="de Vos W.M."/>
            <person name="Barrangou R."/>
            <person name="Klaenhammer T.R."/>
            <person name="Caufield P.W."/>
            <person name="Cui Y."/>
            <person name="Zhang H."/>
            <person name="O'Toole P.W."/>
        </authorList>
    </citation>
    <scope>NUCLEOTIDE SEQUENCE [LARGE SCALE GENOMIC DNA]</scope>
    <source>
        <strain evidence="2 3">DSM 23365</strain>
    </source>
</reference>
<dbReference type="Pfam" id="PF03352">
    <property type="entry name" value="Adenine_glyco"/>
    <property type="match status" value="1"/>
</dbReference>
<dbReference type="PATRIC" id="fig|1423804.4.peg.2654"/>
<sequence length="188" mass="21348">MTRCDWGETENDLMRHYHDEEWGVATYDETETFELMTLEMMQAGLSWQTVLNKRAHFKVAFAQFDAAKVAQFDDADVARLMADAGIIRNRRKIDATIANAQLLVKWHEAGRSLNAYLWTFVDGKPQVNRYATMADLPGQTPLSQRVSKALKKEGFKFVGPTIVQSWLEALGILDDHLASCTVNHVKTK</sequence>
<dbReference type="InterPro" id="IPR011257">
    <property type="entry name" value="DNA_glycosylase"/>
</dbReference>
<feature type="binding site" evidence="1">
    <location>
        <position position="180"/>
    </location>
    <ligand>
        <name>Zn(2+)</name>
        <dbReference type="ChEBI" id="CHEBI:29105"/>
    </ligand>
</feature>
<dbReference type="AlphaFoldDB" id="A0A0R2ENT6"/>
<comment type="caution">
    <text evidence="2">The sequence shown here is derived from an EMBL/GenBank/DDBJ whole genome shotgun (WGS) entry which is preliminary data.</text>
</comment>
<feature type="binding site" evidence="1">
    <location>
        <position position="176"/>
    </location>
    <ligand>
        <name>Zn(2+)</name>
        <dbReference type="ChEBI" id="CHEBI:29105"/>
    </ligand>
</feature>
<gene>
    <name evidence="2" type="ORF">FD14_GL002456</name>
</gene>
<dbReference type="PANTHER" id="PTHR30037">
    <property type="entry name" value="DNA-3-METHYLADENINE GLYCOSYLASE 1"/>
    <property type="match status" value="1"/>
</dbReference>
<dbReference type="Proteomes" id="UP000051442">
    <property type="component" value="Unassembled WGS sequence"/>
</dbReference>
<dbReference type="RefSeq" id="WP_054735812.1">
    <property type="nucleotide sequence ID" value="NZ_AYZM01000167.1"/>
</dbReference>
<dbReference type="SUPFAM" id="SSF48150">
    <property type="entry name" value="DNA-glycosylase"/>
    <property type="match status" value="1"/>
</dbReference>
<organism evidence="2 3">
    <name type="scientific">Secundilactobacillus similis DSM 23365 = JCM 2765</name>
    <dbReference type="NCBI Taxonomy" id="1423804"/>
    <lineage>
        <taxon>Bacteria</taxon>
        <taxon>Bacillati</taxon>
        <taxon>Bacillota</taxon>
        <taxon>Bacilli</taxon>
        <taxon>Lactobacillales</taxon>
        <taxon>Lactobacillaceae</taxon>
        <taxon>Secundilactobacillus</taxon>
    </lineage>
</organism>
<evidence type="ECO:0000256" key="1">
    <source>
        <dbReference type="PIRSR" id="PIRSR605019-1"/>
    </source>
</evidence>
<dbReference type="GO" id="GO:0008725">
    <property type="term" value="F:DNA-3-methyladenine glycosylase activity"/>
    <property type="evidence" value="ECO:0007669"/>
    <property type="project" value="InterPro"/>
</dbReference>
<name>A0A0R2ENT6_9LACO</name>
<keyword evidence="1" id="KW-0479">Metal-binding</keyword>
<dbReference type="STRING" id="1423804.FD14_GL002456"/>
<protein>
    <submittedName>
        <fullName evidence="2">DNA-3-methyladenine glycosylase I</fullName>
    </submittedName>
</protein>
<dbReference type="EMBL" id="AYZM01000167">
    <property type="protein sequence ID" value="KRN18066.1"/>
    <property type="molecule type" value="Genomic_DNA"/>
</dbReference>
<feature type="binding site" evidence="1">
    <location>
        <position position="4"/>
    </location>
    <ligand>
        <name>Zn(2+)</name>
        <dbReference type="ChEBI" id="CHEBI:29105"/>
    </ligand>
</feature>
<keyword evidence="3" id="KW-1185">Reference proteome</keyword>
<dbReference type="Gene3D" id="1.10.340.30">
    <property type="entry name" value="Hypothetical protein, domain 2"/>
    <property type="match status" value="1"/>
</dbReference>